<proteinExistence type="predicted"/>
<evidence type="ECO:0000256" key="1">
    <source>
        <dbReference type="SAM" id="MobiDB-lite"/>
    </source>
</evidence>
<organism evidence="2 3">
    <name type="scientific">Amycolatopsis acidicola</name>
    <dbReference type="NCBI Taxonomy" id="2596893"/>
    <lineage>
        <taxon>Bacteria</taxon>
        <taxon>Bacillati</taxon>
        <taxon>Actinomycetota</taxon>
        <taxon>Actinomycetes</taxon>
        <taxon>Pseudonocardiales</taxon>
        <taxon>Pseudonocardiaceae</taxon>
        <taxon>Amycolatopsis</taxon>
    </lineage>
</organism>
<dbReference type="Proteomes" id="UP000319769">
    <property type="component" value="Unassembled WGS sequence"/>
</dbReference>
<dbReference type="EMBL" id="VMNW02000108">
    <property type="protein sequence ID" value="KAA9151018.1"/>
    <property type="molecule type" value="Genomic_DNA"/>
</dbReference>
<keyword evidence="3" id="KW-1185">Reference proteome</keyword>
<feature type="region of interest" description="Disordered" evidence="1">
    <location>
        <begin position="28"/>
        <end position="55"/>
    </location>
</feature>
<evidence type="ECO:0000313" key="2">
    <source>
        <dbReference type="EMBL" id="KAA9151018.1"/>
    </source>
</evidence>
<gene>
    <name evidence="2" type="ORF">FPZ12_039950</name>
</gene>
<sequence>MARRLDEGYRVPPVYHRPLREDDVKFAPGAPKFHDVTPRPAAKAPGKPDKSKLGGSEFGVIDNAKGVADDIAEKVSVSHWVRALLSAICGTDVFSGGWGA</sequence>
<dbReference type="AlphaFoldDB" id="A0A5N0UQH8"/>
<dbReference type="RefSeq" id="WP_144757288.1">
    <property type="nucleotide sequence ID" value="NZ_VMNW02000108.1"/>
</dbReference>
<reference evidence="2" key="1">
    <citation type="submission" date="2019-09" db="EMBL/GenBank/DDBJ databases">
        <authorList>
            <person name="Teo W.F.A."/>
            <person name="Duangmal K."/>
        </authorList>
    </citation>
    <scope>NUCLEOTIDE SEQUENCE [LARGE SCALE GENOMIC DNA]</scope>
    <source>
        <strain evidence="2">K81G1</strain>
    </source>
</reference>
<protein>
    <submittedName>
        <fullName evidence="2">Uncharacterized protein</fullName>
    </submittedName>
</protein>
<comment type="caution">
    <text evidence="2">The sequence shown here is derived from an EMBL/GenBank/DDBJ whole genome shotgun (WGS) entry which is preliminary data.</text>
</comment>
<accession>A0A5N0UQH8</accession>
<evidence type="ECO:0000313" key="3">
    <source>
        <dbReference type="Proteomes" id="UP000319769"/>
    </source>
</evidence>
<name>A0A5N0UQH8_9PSEU</name>